<keyword evidence="2" id="KW-1185">Reference proteome</keyword>
<dbReference type="KEGG" id="mass:CR152_16440"/>
<organism evidence="1 2">
    <name type="scientific">Massilia violaceinigra</name>
    <dbReference type="NCBI Taxonomy" id="2045208"/>
    <lineage>
        <taxon>Bacteria</taxon>
        <taxon>Pseudomonadati</taxon>
        <taxon>Pseudomonadota</taxon>
        <taxon>Betaproteobacteria</taxon>
        <taxon>Burkholderiales</taxon>
        <taxon>Oxalobacteraceae</taxon>
        <taxon>Telluria group</taxon>
        <taxon>Massilia</taxon>
    </lineage>
</organism>
<sequence length="74" mass="8431">MPLRFAHEQQCKRRRDIWSGVLSGKDGLSIVLAERPGLCRKTRQAVPTAIRRCLDRHPEIIYAILDAHDLLGPD</sequence>
<accession>A0A2D2DLV6</accession>
<gene>
    <name evidence="1" type="ORF">CR152_16440</name>
</gene>
<evidence type="ECO:0000313" key="1">
    <source>
        <dbReference type="EMBL" id="ATQ75945.1"/>
    </source>
</evidence>
<dbReference type="OrthoDB" id="6120755at2"/>
<dbReference type="AlphaFoldDB" id="A0A2D2DLV6"/>
<dbReference type="EMBL" id="CP024608">
    <property type="protein sequence ID" value="ATQ75945.1"/>
    <property type="molecule type" value="Genomic_DNA"/>
</dbReference>
<name>A0A2D2DLV6_9BURK</name>
<proteinExistence type="predicted"/>
<reference evidence="1" key="1">
    <citation type="submission" date="2017-10" db="EMBL/GenBank/DDBJ databases">
        <title>Massilia psychrophilum sp. nov., a novel purple-pigmented bacterium isolated from Tianshan glacier, Xinjiang Municipality, China.</title>
        <authorList>
            <person name="Wang H."/>
        </authorList>
    </citation>
    <scope>NUCLEOTIDE SEQUENCE [LARGE SCALE GENOMIC DNA]</scope>
    <source>
        <strain evidence="1">B2</strain>
    </source>
</reference>
<protein>
    <submittedName>
        <fullName evidence="1">Uncharacterized protein</fullName>
    </submittedName>
</protein>
<dbReference type="RefSeq" id="WP_099876132.1">
    <property type="nucleotide sequence ID" value="NZ_CP024608.1"/>
</dbReference>
<dbReference type="Proteomes" id="UP000229897">
    <property type="component" value="Chromosome"/>
</dbReference>
<evidence type="ECO:0000313" key="2">
    <source>
        <dbReference type="Proteomes" id="UP000229897"/>
    </source>
</evidence>